<organism evidence="2 3">
    <name type="scientific">Deinococcus radiopugnans</name>
    <dbReference type="NCBI Taxonomy" id="57497"/>
    <lineage>
        <taxon>Bacteria</taxon>
        <taxon>Thermotogati</taxon>
        <taxon>Deinococcota</taxon>
        <taxon>Deinococci</taxon>
        <taxon>Deinococcales</taxon>
        <taxon>Deinococcaceae</taxon>
        <taxon>Deinococcus</taxon>
    </lineage>
</organism>
<evidence type="ECO:0000313" key="2">
    <source>
        <dbReference type="EMBL" id="AIZ45350.1"/>
    </source>
</evidence>
<accession>A0A0A7KGX7</accession>
<proteinExistence type="predicted"/>
<dbReference type="HOGENOM" id="CLU_2192712_0_0_0"/>
<dbReference type="RefSeq" id="WP_039684236.1">
    <property type="nucleotide sequence ID" value="NZ_CP010028.1"/>
</dbReference>
<dbReference type="EMBL" id="CP010028">
    <property type="protein sequence ID" value="AIZ45350.1"/>
    <property type="molecule type" value="Genomic_DNA"/>
</dbReference>
<dbReference type="Proteomes" id="UP000030634">
    <property type="component" value="Chromosome"/>
</dbReference>
<evidence type="ECO:0000313" key="3">
    <source>
        <dbReference type="Proteomes" id="UP000030634"/>
    </source>
</evidence>
<dbReference type="KEGG" id="dsw:QR90_09960"/>
<reference evidence="3" key="1">
    <citation type="submission" date="2014-11" db="EMBL/GenBank/DDBJ databases">
        <title>Hymenobacter sp. DG25B genome submission.</title>
        <authorList>
            <person name="Jung H.-Y."/>
            <person name="Kim M.K."/>
            <person name="Srinivasan S."/>
            <person name="Lim S."/>
        </authorList>
    </citation>
    <scope>NUCLEOTIDE SEQUENCE [LARGE SCALE GENOMIC DNA]</scope>
    <source>
        <strain evidence="3">DY59</strain>
    </source>
</reference>
<evidence type="ECO:0000256" key="1">
    <source>
        <dbReference type="SAM" id="MobiDB-lite"/>
    </source>
</evidence>
<sequence length="108" mass="11548">MSDANPFKTPEQEAEFTRKLVLGLLSTLENKGLLTSPELDSILRAARLAAYPVAPARTAGPAGPGTHWVKPGQAPKEMDRTTPIGIPDVRAGGKDGKENPLMIDMELD</sequence>
<name>A0A0A7KGX7_9DEIO</name>
<feature type="region of interest" description="Disordered" evidence="1">
    <location>
        <begin position="56"/>
        <end position="108"/>
    </location>
</feature>
<gene>
    <name evidence="2" type="ORF">QR90_09960</name>
</gene>
<protein>
    <submittedName>
        <fullName evidence="2">Uncharacterized protein</fullName>
    </submittedName>
</protein>
<dbReference type="AlphaFoldDB" id="A0A0A7KGX7"/>
<feature type="compositionally biased region" description="Low complexity" evidence="1">
    <location>
        <begin position="56"/>
        <end position="65"/>
    </location>
</feature>
<dbReference type="STRING" id="1182571.QR90_09960"/>